<dbReference type="EMBL" id="CP000828">
    <property type="protein sequence ID" value="ABW28142.1"/>
    <property type="molecule type" value="Genomic_DNA"/>
</dbReference>
<evidence type="ECO:0000259" key="1">
    <source>
        <dbReference type="Pfam" id="PF00931"/>
    </source>
</evidence>
<dbReference type="PANTHER" id="PTHR47691">
    <property type="entry name" value="REGULATOR-RELATED"/>
    <property type="match status" value="1"/>
</dbReference>
<evidence type="ECO:0000313" key="4">
    <source>
        <dbReference type="Proteomes" id="UP000000268"/>
    </source>
</evidence>
<organism evidence="3 4">
    <name type="scientific">Acaryochloris marina (strain MBIC 11017)</name>
    <dbReference type="NCBI Taxonomy" id="329726"/>
    <lineage>
        <taxon>Bacteria</taxon>
        <taxon>Bacillati</taxon>
        <taxon>Cyanobacteriota</taxon>
        <taxon>Cyanophyceae</taxon>
        <taxon>Acaryochloridales</taxon>
        <taxon>Acaryochloridaceae</taxon>
        <taxon>Acaryochloris</taxon>
    </lineage>
</organism>
<dbReference type="OrthoDB" id="568954at2"/>
<gene>
    <name evidence="3" type="ordered locus">AM1_3147</name>
</gene>
<dbReference type="PRINTS" id="PR00364">
    <property type="entry name" value="DISEASERSIST"/>
</dbReference>
<evidence type="ECO:0000313" key="3">
    <source>
        <dbReference type="EMBL" id="ABW28142.1"/>
    </source>
</evidence>
<dbReference type="Pfam" id="PF00931">
    <property type="entry name" value="NB-ARC"/>
    <property type="match status" value="1"/>
</dbReference>
<dbReference type="eggNOG" id="COG3903">
    <property type="taxonomic scope" value="Bacteria"/>
</dbReference>
<keyword evidence="4" id="KW-1185">Reference proteome</keyword>
<dbReference type="RefSeq" id="WP_012163570.1">
    <property type="nucleotide sequence ID" value="NC_009925.1"/>
</dbReference>
<feature type="domain" description="vWA-MoxR associated protein N-terminal HTH" evidence="2">
    <location>
        <begin position="1"/>
        <end position="80"/>
    </location>
</feature>
<dbReference type="STRING" id="329726.AM1_3147"/>
<dbReference type="InterPro" id="IPR027417">
    <property type="entry name" value="P-loop_NTPase"/>
</dbReference>
<dbReference type="Pfam" id="PF26355">
    <property type="entry name" value="HTH_VMAP-M9"/>
    <property type="match status" value="1"/>
</dbReference>
<reference evidence="3 4" key="1">
    <citation type="journal article" date="2008" name="Proc. Natl. Acad. Sci. U.S.A.">
        <title>Niche adaptation and genome expansion in the chlorophyll d-producing cyanobacterium Acaryochloris marina.</title>
        <authorList>
            <person name="Swingley W.D."/>
            <person name="Chen M."/>
            <person name="Cheung P.C."/>
            <person name="Conrad A.L."/>
            <person name="Dejesa L.C."/>
            <person name="Hao J."/>
            <person name="Honchak B.M."/>
            <person name="Karbach L.E."/>
            <person name="Kurdoglu A."/>
            <person name="Lahiri S."/>
            <person name="Mastrian S.D."/>
            <person name="Miyashita H."/>
            <person name="Page L."/>
            <person name="Ramakrishna P."/>
            <person name="Satoh S."/>
            <person name="Sattley W.M."/>
            <person name="Shimada Y."/>
            <person name="Taylor H.L."/>
            <person name="Tomo T."/>
            <person name="Tsuchiya T."/>
            <person name="Wang Z.T."/>
            <person name="Raymond J."/>
            <person name="Mimuro M."/>
            <person name="Blankenship R.E."/>
            <person name="Touchman J.W."/>
        </authorList>
    </citation>
    <scope>NUCLEOTIDE SEQUENCE [LARGE SCALE GENOMIC DNA]</scope>
    <source>
        <strain evidence="4">MBIC 11017</strain>
    </source>
</reference>
<dbReference type="SUPFAM" id="SSF52540">
    <property type="entry name" value="P-loop containing nucleoside triphosphate hydrolases"/>
    <property type="match status" value="1"/>
</dbReference>
<sequence>MTIEDALALIDTALDPSCFKNLHQDIFRLSWEGKSYQEIAETCGYDTDYVRHVGYQLWQNLSQALAQKVTKRNLQVVFRRLEQQSQILSNDVEEIASLVPKPQQAKSNINAYVTKVELVSDQTTYPLLWSDSPNYLYTKHSQHFVGRQQEQKNLIQWLTRTGQDQTLPVQLISLLGMAGIGKTSLVQQVIHQIQGHFQKVIWCSLRNAPTFNETFANIVNTDEQEALQWPTYIDAQIEILMRYFCQHRCLLVLDNFETILQPGQMGGHYRSNHQAYGQLLRHLMDSPHQSCVLLTSREQPIGINLRNQPTVQTLYLHGLSPSETHLLLNHQEVKTTQTDAENLNAYYGGNPYALKVAATNVTSLFHRQVAEWIKQGNFVFGTIQQLLKQQLQRLAPPEQEIVNFIAAETGNVTLDRLHTALVLKDLVSTTDLLPALQSLQSRSLLCNQEDGLQLLPYLREYLRCYQTSIGAKHRASTPEVLTSFQPAALLSTSLPLAHG</sequence>
<dbReference type="InterPro" id="IPR002182">
    <property type="entry name" value="NB-ARC"/>
</dbReference>
<dbReference type="PANTHER" id="PTHR47691:SF3">
    <property type="entry name" value="HTH-TYPE TRANSCRIPTIONAL REGULATOR RV0890C-RELATED"/>
    <property type="match status" value="1"/>
</dbReference>
<dbReference type="HOGENOM" id="CLU_025923_0_0_3"/>
<proteinExistence type="predicted"/>
<dbReference type="Gene3D" id="3.40.50.300">
    <property type="entry name" value="P-loop containing nucleotide triphosphate hydrolases"/>
    <property type="match status" value="1"/>
</dbReference>
<dbReference type="GO" id="GO:0043531">
    <property type="term" value="F:ADP binding"/>
    <property type="evidence" value="ECO:0007669"/>
    <property type="project" value="InterPro"/>
</dbReference>
<dbReference type="InterPro" id="IPR058651">
    <property type="entry name" value="HTH_VMAP-M9"/>
</dbReference>
<accession>B0CEN7</accession>
<dbReference type="Proteomes" id="UP000000268">
    <property type="component" value="Chromosome"/>
</dbReference>
<feature type="domain" description="NB-ARC" evidence="1">
    <location>
        <begin position="148"/>
        <end position="255"/>
    </location>
</feature>
<name>B0CEN7_ACAM1</name>
<protein>
    <submittedName>
        <fullName evidence="3">Conserved domain protein</fullName>
    </submittedName>
</protein>
<dbReference type="AlphaFoldDB" id="B0CEN7"/>
<dbReference type="KEGG" id="amr:AM1_3147"/>
<evidence type="ECO:0000259" key="2">
    <source>
        <dbReference type="Pfam" id="PF26355"/>
    </source>
</evidence>